<dbReference type="Proteomes" id="UP000008710">
    <property type="component" value="Plasmid pRHL3"/>
</dbReference>
<organism evidence="1 2">
    <name type="scientific">Rhodococcus jostii (strain RHA1)</name>
    <dbReference type="NCBI Taxonomy" id="101510"/>
    <lineage>
        <taxon>Bacteria</taxon>
        <taxon>Bacillati</taxon>
        <taxon>Actinomycetota</taxon>
        <taxon>Actinomycetes</taxon>
        <taxon>Mycobacteriales</taxon>
        <taxon>Nocardiaceae</taxon>
        <taxon>Rhodococcus</taxon>
    </lineage>
</organism>
<sequence length="169" mass="18243">MPSIWVVKSEDSRTSDETGLTKIMSCVLNTNVAEAPAGVVSRLTVEVKHLPSVTSEVDPVSLISDERSGFKAIVRHQGFPEGLRIVEGIVEEAAREQIAAYSPVVPQFKGTIAETGFLSTFAGSIPGGIGRTLVFHRSMSDMPTDYRVYATCLRVEYHGEPNPKASSSC</sequence>
<dbReference type="EMBL" id="CP000434">
    <property type="protein sequence ID" value="ABH00783.1"/>
    <property type="molecule type" value="Genomic_DNA"/>
</dbReference>
<name>Q0RVA3_RHOJR</name>
<dbReference type="AlphaFoldDB" id="Q0RVA3"/>
<gene>
    <name evidence="1" type="ordered locus">RHA1_ro11136</name>
</gene>
<keyword evidence="1" id="KW-0614">Plasmid</keyword>
<evidence type="ECO:0000313" key="1">
    <source>
        <dbReference type="EMBL" id="ABH00783.1"/>
    </source>
</evidence>
<evidence type="ECO:0000313" key="2">
    <source>
        <dbReference type="Proteomes" id="UP000008710"/>
    </source>
</evidence>
<dbReference type="RefSeq" id="WP_011600410.1">
    <property type="nucleotide sequence ID" value="NC_008271.1"/>
</dbReference>
<proteinExistence type="predicted"/>
<dbReference type="HOGENOM" id="CLU_1577291_0_0_11"/>
<dbReference type="KEGG" id="rha:RHA1_ro11136"/>
<accession>Q0RVA3</accession>
<protein>
    <submittedName>
        <fullName evidence="1">Uncharacterized protein</fullName>
    </submittedName>
</protein>
<geneLocation type="plasmid" evidence="1 2">
    <name>pRHL3</name>
</geneLocation>
<reference evidence="2" key="1">
    <citation type="journal article" date="2006" name="Proc. Natl. Acad. Sci. U.S.A.">
        <title>The complete genome of Rhodococcus sp. RHA1 provides insights into a catabolic powerhouse.</title>
        <authorList>
            <person name="McLeod M.P."/>
            <person name="Warren R.L."/>
            <person name="Hsiao W.W.L."/>
            <person name="Araki N."/>
            <person name="Myhre M."/>
            <person name="Fernandes C."/>
            <person name="Miyazawa D."/>
            <person name="Wong W."/>
            <person name="Lillquist A.L."/>
            <person name="Wang D."/>
            <person name="Dosanjh M."/>
            <person name="Hara H."/>
            <person name="Petrescu A."/>
            <person name="Morin R.D."/>
            <person name="Yang G."/>
            <person name="Stott J.M."/>
            <person name="Schein J.E."/>
            <person name="Shin H."/>
            <person name="Smailus D."/>
            <person name="Siddiqui A.S."/>
            <person name="Marra M.A."/>
            <person name="Jones S.J.M."/>
            <person name="Holt R."/>
            <person name="Brinkman F.S.L."/>
            <person name="Miyauchi K."/>
            <person name="Fukuda M."/>
            <person name="Davies J.E."/>
            <person name="Mohn W.W."/>
            <person name="Eltis L.D."/>
        </authorList>
    </citation>
    <scope>NUCLEOTIDE SEQUENCE [LARGE SCALE GENOMIC DNA]</scope>
    <source>
        <strain evidence="2">RHA1</strain>
    </source>
</reference>